<evidence type="ECO:0008006" key="11">
    <source>
        <dbReference type="Google" id="ProtNLM"/>
    </source>
</evidence>
<keyword evidence="8" id="KW-0472">Membrane</keyword>
<name>A0A139GZ00_9PEZI</name>
<dbReference type="InterPro" id="IPR036396">
    <property type="entry name" value="Cyt_P450_sf"/>
</dbReference>
<dbReference type="STRING" id="321146.A0A139GZ00"/>
<evidence type="ECO:0000313" key="10">
    <source>
        <dbReference type="Proteomes" id="UP000070133"/>
    </source>
</evidence>
<dbReference type="AlphaFoldDB" id="A0A139GZ00"/>
<dbReference type="InterPro" id="IPR001128">
    <property type="entry name" value="Cyt_P450"/>
</dbReference>
<evidence type="ECO:0000256" key="8">
    <source>
        <dbReference type="SAM" id="Phobius"/>
    </source>
</evidence>
<keyword evidence="10" id="KW-1185">Reference proteome</keyword>
<evidence type="ECO:0000256" key="1">
    <source>
        <dbReference type="ARBA" id="ARBA00010617"/>
    </source>
</evidence>
<evidence type="ECO:0000256" key="6">
    <source>
        <dbReference type="ARBA" id="ARBA00023033"/>
    </source>
</evidence>
<dbReference type="PRINTS" id="PR00463">
    <property type="entry name" value="EP450I"/>
</dbReference>
<accession>A0A139GZ00</accession>
<dbReference type="GO" id="GO:0016705">
    <property type="term" value="F:oxidoreductase activity, acting on paired donors, with incorporation or reduction of molecular oxygen"/>
    <property type="evidence" value="ECO:0007669"/>
    <property type="project" value="InterPro"/>
</dbReference>
<feature type="transmembrane region" description="Helical" evidence="8">
    <location>
        <begin position="12"/>
        <end position="32"/>
    </location>
</feature>
<gene>
    <name evidence="9" type="ORF">AC578_8291</name>
</gene>
<organism evidence="9 10">
    <name type="scientific">Pseudocercospora eumusae</name>
    <dbReference type="NCBI Taxonomy" id="321146"/>
    <lineage>
        <taxon>Eukaryota</taxon>
        <taxon>Fungi</taxon>
        <taxon>Dikarya</taxon>
        <taxon>Ascomycota</taxon>
        <taxon>Pezizomycotina</taxon>
        <taxon>Dothideomycetes</taxon>
        <taxon>Dothideomycetidae</taxon>
        <taxon>Mycosphaerellales</taxon>
        <taxon>Mycosphaerellaceae</taxon>
        <taxon>Pseudocercospora</taxon>
    </lineage>
</organism>
<dbReference type="SUPFAM" id="SSF48264">
    <property type="entry name" value="Cytochrome P450"/>
    <property type="match status" value="1"/>
</dbReference>
<dbReference type="Gene3D" id="1.10.630.10">
    <property type="entry name" value="Cytochrome P450"/>
    <property type="match status" value="1"/>
</dbReference>
<dbReference type="PRINTS" id="PR00385">
    <property type="entry name" value="P450"/>
</dbReference>
<evidence type="ECO:0000256" key="5">
    <source>
        <dbReference type="ARBA" id="ARBA00023004"/>
    </source>
</evidence>
<dbReference type="InterPro" id="IPR002401">
    <property type="entry name" value="Cyt_P450_E_grp-I"/>
</dbReference>
<dbReference type="PANTHER" id="PTHR24291:SF50">
    <property type="entry name" value="BIFUNCTIONAL ALBAFLAVENONE MONOOXYGENASE_TERPENE SYNTHASE"/>
    <property type="match status" value="1"/>
</dbReference>
<dbReference type="GO" id="GO:0005506">
    <property type="term" value="F:iron ion binding"/>
    <property type="evidence" value="ECO:0007669"/>
    <property type="project" value="InterPro"/>
</dbReference>
<dbReference type="InterPro" id="IPR050196">
    <property type="entry name" value="Cytochrome_P450_Monoox"/>
</dbReference>
<keyword evidence="8" id="KW-0812">Transmembrane</keyword>
<dbReference type="PANTHER" id="PTHR24291">
    <property type="entry name" value="CYTOCHROME P450 FAMILY 4"/>
    <property type="match status" value="1"/>
</dbReference>
<dbReference type="GO" id="GO:0004497">
    <property type="term" value="F:monooxygenase activity"/>
    <property type="evidence" value="ECO:0007669"/>
    <property type="project" value="UniProtKB-KW"/>
</dbReference>
<feature type="binding site" description="axial binding residue" evidence="7">
    <location>
        <position position="481"/>
    </location>
    <ligand>
        <name>heme</name>
        <dbReference type="ChEBI" id="CHEBI:30413"/>
    </ligand>
    <ligandPart>
        <name>Fe</name>
        <dbReference type="ChEBI" id="CHEBI:18248"/>
    </ligandPart>
</feature>
<comment type="cofactor">
    <cofactor evidence="7">
        <name>heme</name>
        <dbReference type="ChEBI" id="CHEBI:30413"/>
    </cofactor>
</comment>
<reference evidence="9 10" key="1">
    <citation type="submission" date="2015-07" db="EMBL/GenBank/DDBJ databases">
        <title>Comparative genomics of the Sigatoka disease complex on banana suggests a link between parallel evolutionary changes in Pseudocercospora fijiensis and Pseudocercospora eumusae and increased virulence on the banana host.</title>
        <authorList>
            <person name="Chang T.-C."/>
            <person name="Salvucci A."/>
            <person name="Crous P.W."/>
            <person name="Stergiopoulos I."/>
        </authorList>
    </citation>
    <scope>NUCLEOTIDE SEQUENCE [LARGE SCALE GENOMIC DNA]</scope>
    <source>
        <strain evidence="9 10">CBS 114824</strain>
    </source>
</reference>
<evidence type="ECO:0000256" key="2">
    <source>
        <dbReference type="ARBA" id="ARBA00022617"/>
    </source>
</evidence>
<dbReference type="Pfam" id="PF00067">
    <property type="entry name" value="p450"/>
    <property type="match status" value="1"/>
</dbReference>
<protein>
    <recommendedName>
        <fullName evidence="11">Cytochrome P450</fullName>
    </recommendedName>
</protein>
<sequence>MRYSIEMLELHTKLVATAICAIALVYLVRFFYIGYQIRKRHRTLPGPPHSWILGNLKVMGEVAMSLPRRVHPHVFAALVRRKHQLRSFFYVDVWPFGDPFIAVMDPEICQQFSVEYQTLKHPSLRTFMEPLCGKDDMVSSDGAKWKKWRSMFNPGFSTQNLTTLIPGIVDDCLTYCDILSERAKTKYIFRLEEASTRLTIDIIGKVVLDLHFNMQRGDDECIQALREQVHLLPNEDQGTNPLRMWRPYGIYRRWKNDKLMKEYLGKLIDERFASKDITSIKKQRRKTVLDLALDSYLSTDTDLEKGGTSPKRKTLDRTFKEGAITQIRVCLFAGHDTTSSTICYAMYLLGKSPQILHRLRLEHEKILGHISRTAEKIKEDPYALNKLEYTACTIKEVLRLFPPASAPRKGQKGLFLHDRKTGEKYPTEGYMIWMIHYGLGHNPEVWGSDYNTFNPDRFLPENAHKIPEGAFRSFEIGARSCLGQNLAFLETKIILALICRKFEFDVRLDGEGLEAVEKDGSFYAKDKTFRTGRQDVEGEELYQILVGAAKPREGMPVQVREVEWKTEE</sequence>
<comment type="similarity">
    <text evidence="1">Belongs to the cytochrome P450 family.</text>
</comment>
<evidence type="ECO:0000256" key="7">
    <source>
        <dbReference type="PIRSR" id="PIRSR602401-1"/>
    </source>
</evidence>
<keyword evidence="3 7" id="KW-0479">Metal-binding</keyword>
<keyword evidence="6" id="KW-0503">Monooxygenase</keyword>
<evidence type="ECO:0000256" key="4">
    <source>
        <dbReference type="ARBA" id="ARBA00023002"/>
    </source>
</evidence>
<dbReference type="EMBL" id="LFZN01000219">
    <property type="protein sequence ID" value="KXS95372.1"/>
    <property type="molecule type" value="Genomic_DNA"/>
</dbReference>
<dbReference type="GO" id="GO:0020037">
    <property type="term" value="F:heme binding"/>
    <property type="evidence" value="ECO:0007669"/>
    <property type="project" value="InterPro"/>
</dbReference>
<proteinExistence type="inferred from homology"/>
<keyword evidence="4" id="KW-0560">Oxidoreductase</keyword>
<comment type="caution">
    <text evidence="9">The sequence shown here is derived from an EMBL/GenBank/DDBJ whole genome shotgun (WGS) entry which is preliminary data.</text>
</comment>
<keyword evidence="5 7" id="KW-0408">Iron</keyword>
<dbReference type="CDD" id="cd11051">
    <property type="entry name" value="CYP59-like"/>
    <property type="match status" value="1"/>
</dbReference>
<keyword evidence="2 7" id="KW-0349">Heme</keyword>
<evidence type="ECO:0000313" key="9">
    <source>
        <dbReference type="EMBL" id="KXS95372.1"/>
    </source>
</evidence>
<evidence type="ECO:0000256" key="3">
    <source>
        <dbReference type="ARBA" id="ARBA00022723"/>
    </source>
</evidence>
<dbReference type="Proteomes" id="UP000070133">
    <property type="component" value="Unassembled WGS sequence"/>
</dbReference>
<keyword evidence="8" id="KW-1133">Transmembrane helix</keyword>